<gene>
    <name evidence="1" type="ORF">TGGT1_283855</name>
</gene>
<organism evidence="1 2">
    <name type="scientific">Toxoplasma gondii (strain ATCC 50853 / GT1)</name>
    <dbReference type="NCBI Taxonomy" id="507601"/>
    <lineage>
        <taxon>Eukaryota</taxon>
        <taxon>Sar</taxon>
        <taxon>Alveolata</taxon>
        <taxon>Apicomplexa</taxon>
        <taxon>Conoidasida</taxon>
        <taxon>Coccidia</taxon>
        <taxon>Eucoccidiorida</taxon>
        <taxon>Eimeriorina</taxon>
        <taxon>Sarcocystidae</taxon>
        <taxon>Toxoplasma</taxon>
    </lineage>
</organism>
<evidence type="ECO:0000313" key="2">
    <source>
        <dbReference type="Proteomes" id="UP000005641"/>
    </source>
</evidence>
<dbReference type="EMBL" id="AAQM03000234">
    <property type="protein sequence ID" value="EPR59295.1"/>
    <property type="molecule type" value="Genomic_DNA"/>
</dbReference>
<dbReference type="VEuPathDB" id="ToxoDB:TGGT1_283855"/>
<reference evidence="1 2" key="1">
    <citation type="submission" date="2006-05" db="EMBL/GenBank/DDBJ databases">
        <authorList>
            <person name="Paulsen I."/>
        </authorList>
    </citation>
    <scope>NUCLEOTIDE SEQUENCE [LARGE SCALE GENOMIC DNA]</scope>
    <source>
        <strain evidence="1 2">GT1</strain>
    </source>
</reference>
<evidence type="ECO:0000313" key="1">
    <source>
        <dbReference type="EMBL" id="EPR59295.1"/>
    </source>
</evidence>
<accession>S7UNK1</accession>
<comment type="caution">
    <text evidence="1">The sequence shown here is derived from an EMBL/GenBank/DDBJ whole genome shotgun (WGS) entry which is preliminary data.</text>
</comment>
<proteinExistence type="predicted"/>
<sequence>MQECLVSLVSSILGRSGSEQRKVPSKFIRSDLQSGNLTETEISRPQSALLVCHWGSVFRIASRHRPVRLSLPFFLRCLLSRSSLRLPLQWPSFSSCSLYIRSRLLTFLCRLCRSESPSLLEELRAYPLRFYSH</sequence>
<protein>
    <submittedName>
        <fullName evidence="1">Uncharacterized protein</fullName>
    </submittedName>
</protein>
<name>S7UNK1_TOXGG</name>
<dbReference type="Proteomes" id="UP000005641">
    <property type="component" value="Unassembled WGS sequence"/>
</dbReference>
<reference evidence="1 2" key="2">
    <citation type="submission" date="2013-05" db="EMBL/GenBank/DDBJ databases">
        <authorList>
            <person name="Sibley D."/>
            <person name="Venepally P."/>
            <person name="Karamycheva S."/>
            <person name="Hadjithomas M."/>
            <person name="Khan A."/>
            <person name="Brunk B."/>
            <person name="Roos D."/>
            <person name="Caler E."/>
            <person name="Lorenzi H."/>
        </authorList>
    </citation>
    <scope>NUCLEOTIDE SEQUENCE [LARGE SCALE GENOMIC DNA]</scope>
    <source>
        <strain evidence="1 2">GT1</strain>
    </source>
</reference>
<dbReference type="AlphaFoldDB" id="S7UNK1"/>